<dbReference type="OrthoDB" id="5958943at2759"/>
<organism evidence="12 13">
    <name type="scientific">Pseudolycoriella hygida</name>
    <dbReference type="NCBI Taxonomy" id="35572"/>
    <lineage>
        <taxon>Eukaryota</taxon>
        <taxon>Metazoa</taxon>
        <taxon>Ecdysozoa</taxon>
        <taxon>Arthropoda</taxon>
        <taxon>Hexapoda</taxon>
        <taxon>Insecta</taxon>
        <taxon>Pterygota</taxon>
        <taxon>Neoptera</taxon>
        <taxon>Endopterygota</taxon>
        <taxon>Diptera</taxon>
        <taxon>Nematocera</taxon>
        <taxon>Sciaroidea</taxon>
        <taxon>Sciaridae</taxon>
        <taxon>Pseudolycoriella</taxon>
    </lineage>
</organism>
<dbReference type="Gene3D" id="3.40.50.720">
    <property type="entry name" value="NAD(P)-binding Rossmann-like Domain"/>
    <property type="match status" value="1"/>
</dbReference>
<dbReference type="InterPro" id="IPR006176">
    <property type="entry name" value="3-OHacyl-CoA_DH_NAD-bd"/>
</dbReference>
<dbReference type="FunFam" id="3.40.50.720:FF:000009">
    <property type="entry name" value="Fatty oxidation complex, alpha subunit"/>
    <property type="match status" value="1"/>
</dbReference>
<protein>
    <recommendedName>
        <fullName evidence="4">3-hydroxyacyl-CoA dehydrogenase</fullName>
        <ecNumber evidence="4">1.1.1.35</ecNumber>
    </recommendedName>
</protein>
<dbReference type="Pfam" id="PF00725">
    <property type="entry name" value="3HCDH"/>
    <property type="match status" value="1"/>
</dbReference>
<keyword evidence="5" id="KW-0560">Oxidoreductase</keyword>
<dbReference type="GO" id="GO:0005759">
    <property type="term" value="C:mitochondrial matrix"/>
    <property type="evidence" value="ECO:0007669"/>
    <property type="project" value="UniProtKB-SubCell"/>
</dbReference>
<evidence type="ECO:0000256" key="5">
    <source>
        <dbReference type="ARBA" id="ARBA00023002"/>
    </source>
</evidence>
<dbReference type="EMBL" id="WJQU01000001">
    <property type="protein sequence ID" value="KAJ6648751.1"/>
    <property type="molecule type" value="Genomic_DNA"/>
</dbReference>
<dbReference type="GO" id="GO:0070403">
    <property type="term" value="F:NAD+ binding"/>
    <property type="evidence" value="ECO:0007669"/>
    <property type="project" value="InterPro"/>
</dbReference>
<proteinExistence type="inferred from homology"/>
<comment type="similarity">
    <text evidence="3">Belongs to the 3-hydroxyacyl-CoA dehydrogenase family.</text>
</comment>
<evidence type="ECO:0000256" key="2">
    <source>
        <dbReference type="ARBA" id="ARBA00005005"/>
    </source>
</evidence>
<dbReference type="SUPFAM" id="SSF51735">
    <property type="entry name" value="NAD(P)-binding Rossmann-fold domains"/>
    <property type="match status" value="1"/>
</dbReference>
<dbReference type="PANTHER" id="PTHR43561:SF3">
    <property type="entry name" value="HYDROXYACYL-COENZYME A DEHYDROGENASE, MITOCHONDRIAL"/>
    <property type="match status" value="1"/>
</dbReference>
<evidence type="ECO:0000313" key="12">
    <source>
        <dbReference type="EMBL" id="KAJ6648751.1"/>
    </source>
</evidence>
<evidence type="ECO:0000256" key="9">
    <source>
        <dbReference type="SAM" id="MobiDB-lite"/>
    </source>
</evidence>
<dbReference type="PANTHER" id="PTHR43561">
    <property type="match status" value="1"/>
</dbReference>
<evidence type="ECO:0000259" key="11">
    <source>
        <dbReference type="Pfam" id="PF02737"/>
    </source>
</evidence>
<evidence type="ECO:0000256" key="3">
    <source>
        <dbReference type="ARBA" id="ARBA00009463"/>
    </source>
</evidence>
<dbReference type="InterPro" id="IPR036291">
    <property type="entry name" value="NAD(P)-bd_dom_sf"/>
</dbReference>
<evidence type="ECO:0000256" key="7">
    <source>
        <dbReference type="ARBA" id="ARBA00023128"/>
    </source>
</evidence>
<gene>
    <name evidence="12" type="primary">Hadh_1</name>
    <name evidence="12" type="ORF">Bhyg_03982</name>
</gene>
<evidence type="ECO:0000256" key="4">
    <source>
        <dbReference type="ARBA" id="ARBA00013000"/>
    </source>
</evidence>
<dbReference type="InterPro" id="IPR006180">
    <property type="entry name" value="3-OHacyl-CoA_DH_CS"/>
</dbReference>
<dbReference type="Pfam" id="PF02737">
    <property type="entry name" value="3HCDH_N"/>
    <property type="match status" value="1"/>
</dbReference>
<comment type="caution">
    <text evidence="12">The sequence shown here is derived from an EMBL/GenBank/DDBJ whole genome shotgun (WGS) entry which is preliminary data.</text>
</comment>
<reference evidence="12" key="1">
    <citation type="submission" date="2022-07" db="EMBL/GenBank/DDBJ databases">
        <authorList>
            <person name="Trinca V."/>
            <person name="Uliana J.V.C."/>
            <person name="Torres T.T."/>
            <person name="Ward R.J."/>
            <person name="Monesi N."/>
        </authorList>
    </citation>
    <scope>NUCLEOTIDE SEQUENCE</scope>
    <source>
        <strain evidence="12">HSMRA1968</strain>
        <tissue evidence="12">Whole embryos</tissue>
    </source>
</reference>
<dbReference type="Gene3D" id="1.10.1040.10">
    <property type="entry name" value="N-(1-d-carboxylethyl)-l-norvaline Dehydrogenase, domain 2"/>
    <property type="match status" value="1"/>
</dbReference>
<keyword evidence="13" id="KW-1185">Reference proteome</keyword>
<dbReference type="InterPro" id="IPR008927">
    <property type="entry name" value="6-PGluconate_DH-like_C_sf"/>
</dbReference>
<dbReference type="InterPro" id="IPR006108">
    <property type="entry name" value="3HC_DH_C"/>
</dbReference>
<dbReference type="GO" id="GO:0006635">
    <property type="term" value="P:fatty acid beta-oxidation"/>
    <property type="evidence" value="ECO:0007669"/>
    <property type="project" value="TreeGrafter"/>
</dbReference>
<sequence length="383" mass="42402">MMDTNVEPGRDEHNVRAPQLNSTIVDLPPTLKNDEISTLPDWLTKPLTYTRHPLEDIGSINQETHKFVDVGITTLTNANRSYGDKQTKERQITSQLLPMISIDTTMGQTSGTNIVAAAGYNVTITEISEELAERAKKTVIKNAERLARKMFSNDKNLQADYVNSTSSRITTTADYEQSVKNADLVIEAIIENLDAKHKLFTLLDKVAPAHTIFTSNTSSLLIKEIASVTNRRDRFGGLHFFNPVEIMPLLEVITTDETSAATFDTIKSFGESIGKTCVTCKDTPGFIVNRLLIPYSTEAIKMLEEGVASARDIDMAMKLGAGYPMGPFELADLVGLDVSANIRKGWHARDPTRYHPSKLVDKLISEGKLGVKTGEGFYKYNKL</sequence>
<name>A0A9Q0NFV5_9DIPT</name>
<comment type="subcellular location">
    <subcellularLocation>
        <location evidence="1">Mitochondrion matrix</location>
    </subcellularLocation>
</comment>
<feature type="domain" description="3-hydroxyacyl-CoA dehydrogenase C-terminal" evidence="10">
    <location>
        <begin position="285"/>
        <end position="380"/>
    </location>
</feature>
<feature type="region of interest" description="Disordered" evidence="9">
    <location>
        <begin position="1"/>
        <end position="28"/>
    </location>
</feature>
<dbReference type="SUPFAM" id="SSF48179">
    <property type="entry name" value="6-phosphogluconate dehydrogenase C-terminal domain-like"/>
    <property type="match status" value="1"/>
</dbReference>
<dbReference type="PROSITE" id="PS00067">
    <property type="entry name" value="3HCDH"/>
    <property type="match status" value="1"/>
</dbReference>
<feature type="domain" description="3-hydroxyacyl-CoA dehydrogenase NAD binding" evidence="11">
    <location>
        <begin position="105"/>
        <end position="283"/>
    </location>
</feature>
<comment type="pathway">
    <text evidence="2">Lipid metabolism; fatty acid beta-oxidation.</text>
</comment>
<dbReference type="AlphaFoldDB" id="A0A9Q0NFV5"/>
<dbReference type="InterPro" id="IPR052242">
    <property type="entry name" value="Mito_3-hydroxyacyl-CoA_DH"/>
</dbReference>
<dbReference type="GO" id="GO:0003857">
    <property type="term" value="F:(3S)-3-hydroxyacyl-CoA dehydrogenase (NAD+) activity"/>
    <property type="evidence" value="ECO:0007669"/>
    <property type="project" value="UniProtKB-EC"/>
</dbReference>
<evidence type="ECO:0000259" key="10">
    <source>
        <dbReference type="Pfam" id="PF00725"/>
    </source>
</evidence>
<evidence type="ECO:0000256" key="1">
    <source>
        <dbReference type="ARBA" id="ARBA00004305"/>
    </source>
</evidence>
<evidence type="ECO:0000313" key="13">
    <source>
        <dbReference type="Proteomes" id="UP001151699"/>
    </source>
</evidence>
<accession>A0A9Q0NFV5</accession>
<evidence type="ECO:0000256" key="6">
    <source>
        <dbReference type="ARBA" id="ARBA00023027"/>
    </source>
</evidence>
<evidence type="ECO:0000256" key="8">
    <source>
        <dbReference type="ARBA" id="ARBA00049556"/>
    </source>
</evidence>
<keyword evidence="6" id="KW-0520">NAD</keyword>
<dbReference type="EC" id="1.1.1.35" evidence="4"/>
<comment type="catalytic activity">
    <reaction evidence="8">
        <text>a (3S)-3-hydroxyacyl-CoA + NAD(+) = a 3-oxoacyl-CoA + NADH + H(+)</text>
        <dbReference type="Rhea" id="RHEA:22432"/>
        <dbReference type="ChEBI" id="CHEBI:15378"/>
        <dbReference type="ChEBI" id="CHEBI:57318"/>
        <dbReference type="ChEBI" id="CHEBI:57540"/>
        <dbReference type="ChEBI" id="CHEBI:57945"/>
        <dbReference type="ChEBI" id="CHEBI:90726"/>
        <dbReference type="EC" id="1.1.1.35"/>
    </reaction>
</comment>
<dbReference type="InterPro" id="IPR013328">
    <property type="entry name" value="6PGD_dom2"/>
</dbReference>
<keyword evidence="7" id="KW-0496">Mitochondrion</keyword>
<dbReference type="Proteomes" id="UP001151699">
    <property type="component" value="Chromosome A"/>
</dbReference>